<evidence type="ECO:0000256" key="2">
    <source>
        <dbReference type="ARBA" id="ARBA00005180"/>
    </source>
</evidence>
<evidence type="ECO:0000256" key="9">
    <source>
        <dbReference type="ARBA" id="ARBA00023134"/>
    </source>
</evidence>
<dbReference type="AlphaFoldDB" id="A0A0F7ST04"/>
<keyword evidence="8" id="KW-0547">Nucleotide-binding</keyword>
<dbReference type="InterPro" id="IPR029057">
    <property type="entry name" value="PRTase-like"/>
</dbReference>
<dbReference type="CDD" id="cd06223">
    <property type="entry name" value="PRTases_typeI"/>
    <property type="match status" value="1"/>
</dbReference>
<organism evidence="11">
    <name type="scientific">Phaffia rhodozyma</name>
    <name type="common">Yeast</name>
    <name type="synonym">Xanthophyllomyces dendrorhous</name>
    <dbReference type="NCBI Taxonomy" id="264483"/>
    <lineage>
        <taxon>Eukaryota</taxon>
        <taxon>Fungi</taxon>
        <taxon>Dikarya</taxon>
        <taxon>Basidiomycota</taxon>
        <taxon>Agaricomycotina</taxon>
        <taxon>Tremellomycetes</taxon>
        <taxon>Cystofilobasidiales</taxon>
        <taxon>Mrakiaceae</taxon>
        <taxon>Phaffia</taxon>
    </lineage>
</organism>
<dbReference type="FunFam" id="3.40.50.2020:FF:000023">
    <property type="entry name" value="Probable uracil phosphoribosyltransferase"/>
    <property type="match status" value="1"/>
</dbReference>
<evidence type="ECO:0000259" key="10">
    <source>
        <dbReference type="Pfam" id="PF14681"/>
    </source>
</evidence>
<dbReference type="GO" id="GO:0005525">
    <property type="term" value="F:GTP binding"/>
    <property type="evidence" value="ECO:0007669"/>
    <property type="project" value="UniProtKB-KW"/>
</dbReference>
<evidence type="ECO:0000256" key="7">
    <source>
        <dbReference type="ARBA" id="ARBA00022679"/>
    </source>
</evidence>
<dbReference type="Pfam" id="PF14681">
    <property type="entry name" value="UPRTase"/>
    <property type="match status" value="1"/>
</dbReference>
<reference evidence="11" key="1">
    <citation type="submission" date="2014-08" db="EMBL/GenBank/DDBJ databases">
        <authorList>
            <person name="Sharma Rahul"/>
            <person name="Thines Marco"/>
        </authorList>
    </citation>
    <scope>NUCLEOTIDE SEQUENCE</scope>
</reference>
<dbReference type="InterPro" id="IPR000836">
    <property type="entry name" value="PRTase_dom"/>
</dbReference>
<evidence type="ECO:0000256" key="8">
    <source>
        <dbReference type="ARBA" id="ARBA00022741"/>
    </source>
</evidence>
<keyword evidence="7" id="KW-0808">Transferase</keyword>
<feature type="domain" description="Phosphoribosyltransferase" evidence="10">
    <location>
        <begin position="45"/>
        <end position="229"/>
    </location>
</feature>
<evidence type="ECO:0000256" key="3">
    <source>
        <dbReference type="ARBA" id="ARBA00009516"/>
    </source>
</evidence>
<keyword evidence="9" id="KW-0342">GTP-binding</keyword>
<dbReference type="GO" id="GO:0004845">
    <property type="term" value="F:uracil phosphoribosyltransferase activity"/>
    <property type="evidence" value="ECO:0007669"/>
    <property type="project" value="UniProtKB-EC"/>
</dbReference>
<dbReference type="SUPFAM" id="SSF53271">
    <property type="entry name" value="PRTase-like"/>
    <property type="match status" value="1"/>
</dbReference>
<name>A0A0F7ST04_PHARH</name>
<keyword evidence="5" id="KW-0021">Allosteric enzyme</keyword>
<comment type="similarity">
    <text evidence="3">Belongs to the UPRTase family.</text>
</comment>
<accession>A0A0F7ST04</accession>
<protein>
    <recommendedName>
        <fullName evidence="4">uracil phosphoribosyltransferase</fullName>
        <ecNumber evidence="4">2.4.2.9</ecNumber>
    </recommendedName>
</protein>
<evidence type="ECO:0000256" key="5">
    <source>
        <dbReference type="ARBA" id="ARBA00022533"/>
    </source>
</evidence>
<dbReference type="NCBIfam" id="NF001097">
    <property type="entry name" value="PRK00129.1"/>
    <property type="match status" value="1"/>
</dbReference>
<comment type="pathway">
    <text evidence="2">Pyrimidine metabolism; UMP biosynthesis via salvage pathway; UMP from uracil: step 1/1.</text>
</comment>
<evidence type="ECO:0000256" key="6">
    <source>
        <dbReference type="ARBA" id="ARBA00022676"/>
    </source>
</evidence>
<dbReference type="Gene3D" id="3.40.50.2020">
    <property type="match status" value="1"/>
</dbReference>
<evidence type="ECO:0000256" key="1">
    <source>
        <dbReference type="ARBA" id="ARBA00001946"/>
    </source>
</evidence>
<evidence type="ECO:0000313" key="11">
    <source>
        <dbReference type="EMBL" id="CED83774.1"/>
    </source>
</evidence>
<proteinExistence type="inferred from homology"/>
<keyword evidence="6" id="KW-0328">Glycosyltransferase</keyword>
<dbReference type="GO" id="GO:0008655">
    <property type="term" value="P:pyrimidine-containing compound salvage"/>
    <property type="evidence" value="ECO:0007669"/>
    <property type="project" value="UniProtKB-ARBA"/>
</dbReference>
<comment type="cofactor">
    <cofactor evidence="1">
        <name>Mg(2+)</name>
        <dbReference type="ChEBI" id="CHEBI:18420"/>
    </cofactor>
</comment>
<sequence>MTSMTRSSSTSSDGSTVFPVNLPLASASPNAVGHDLPQNAYTLHQTAQLEGLLTILRDKETGRGDFVFTANRVIRLLVEEGLNSLPVYPKQITTPLGDVYAGVGFKGKICGVSILRAGEAMEQGLREVARTVRLGKILIQRDEETAEAKLFYSKLPEDIAERHVLLLDPMLATGGSVIKAVQVVMENGVPEENIMFLNLIAAPEGMKKVCDLYPKMRVITAKIDVGLNDVRPHIIILLLYSPLHPIDSSYHPCLLVGLSNLQKKYIVPGLGDFGDRYF</sequence>
<dbReference type="EC" id="2.4.2.9" evidence="4"/>
<dbReference type="EMBL" id="LN483157">
    <property type="protein sequence ID" value="CED83774.1"/>
    <property type="molecule type" value="Genomic_DNA"/>
</dbReference>
<evidence type="ECO:0000256" key="4">
    <source>
        <dbReference type="ARBA" id="ARBA00011894"/>
    </source>
</evidence>